<protein>
    <recommendedName>
        <fullName evidence="3">NRDE family protein</fullName>
    </recommendedName>
</protein>
<dbReference type="RefSeq" id="WP_098074144.1">
    <property type="nucleotide sequence ID" value="NZ_PDEQ01000001.1"/>
</dbReference>
<keyword evidence="2" id="KW-1185">Reference proteome</keyword>
<dbReference type="Proteomes" id="UP000220102">
    <property type="component" value="Unassembled WGS sequence"/>
</dbReference>
<dbReference type="EMBL" id="PDEQ01000001">
    <property type="protein sequence ID" value="PEN15244.1"/>
    <property type="molecule type" value="Genomic_DNA"/>
</dbReference>
<proteinExistence type="predicted"/>
<evidence type="ECO:0008006" key="3">
    <source>
        <dbReference type="Google" id="ProtNLM"/>
    </source>
</evidence>
<evidence type="ECO:0000313" key="2">
    <source>
        <dbReference type="Proteomes" id="UP000220102"/>
    </source>
</evidence>
<reference evidence="1 2" key="1">
    <citation type="submission" date="2017-10" db="EMBL/GenBank/DDBJ databases">
        <title>Draft genome of Longibacter Salinarum.</title>
        <authorList>
            <person name="Goh K.M."/>
            <person name="Shamsir M.S."/>
            <person name="Lim S.W."/>
        </authorList>
    </citation>
    <scope>NUCLEOTIDE SEQUENCE [LARGE SCALE GENOMIC DNA]</scope>
    <source>
        <strain evidence="1 2">KCTC 52045</strain>
    </source>
</reference>
<accession>A0A2A8D2Z8</accession>
<dbReference type="PANTHER" id="PTHR17985:SF8">
    <property type="entry name" value="TRANSPORT AND GOLGI ORGANIZATION PROTEIN 2 HOMOLOG"/>
    <property type="match status" value="1"/>
</dbReference>
<gene>
    <name evidence="1" type="ORF">CRI94_02900</name>
</gene>
<dbReference type="OrthoDB" id="4380123at2"/>
<dbReference type="Pfam" id="PF05742">
    <property type="entry name" value="TANGO2"/>
    <property type="match status" value="1"/>
</dbReference>
<evidence type="ECO:0000313" key="1">
    <source>
        <dbReference type="EMBL" id="PEN15244.1"/>
    </source>
</evidence>
<dbReference type="PANTHER" id="PTHR17985">
    <property type="entry name" value="SER/THR-RICH PROTEIN T10 IN DGCR REGION"/>
    <property type="match status" value="1"/>
</dbReference>
<organism evidence="1 2">
    <name type="scientific">Longibacter salinarum</name>
    <dbReference type="NCBI Taxonomy" id="1850348"/>
    <lineage>
        <taxon>Bacteria</taxon>
        <taxon>Pseudomonadati</taxon>
        <taxon>Rhodothermota</taxon>
        <taxon>Rhodothermia</taxon>
        <taxon>Rhodothermales</taxon>
        <taxon>Salisaetaceae</taxon>
        <taxon>Longibacter</taxon>
    </lineage>
</organism>
<dbReference type="AlphaFoldDB" id="A0A2A8D2Z8"/>
<comment type="caution">
    <text evidence="1">The sequence shown here is derived from an EMBL/GenBank/DDBJ whole genome shotgun (WGS) entry which is preliminary data.</text>
</comment>
<dbReference type="InterPro" id="IPR008551">
    <property type="entry name" value="TANGO2"/>
</dbReference>
<name>A0A2A8D2Z8_9BACT</name>
<sequence>MCLLAFRLNDHPVYDLVFAGNRDEHYDRPTAPANFWEDHPHVLGGRDLRAGGTWMGVTRTGRWGVITNVRDPSNVKANAPSRGHLVSDFLTGLYEPFEYVRDLAPDADGYNGFNLLVGEGGTCAYLSNYRDGPEQIAPGVHGISNAVLNTSWPKTDRARAQIRQITDPSSVSGRLDPNDLLQLLDERRRFPDDDLPETGVGPEVESILSPIFIESESYGTRASTVLLIAKDGTVTFVERTFNRGTPSRTRRFTFDRVSRSRSETQESS</sequence>